<dbReference type="InterPro" id="IPR002912">
    <property type="entry name" value="ACT_dom"/>
</dbReference>
<protein>
    <submittedName>
        <fullName evidence="2">Homoserine dehydrogenase</fullName>
    </submittedName>
</protein>
<name>W1YED6_9ZZZZ</name>
<dbReference type="Gene3D" id="3.30.70.260">
    <property type="match status" value="1"/>
</dbReference>
<dbReference type="InterPro" id="IPR045865">
    <property type="entry name" value="ACT-like_dom_sf"/>
</dbReference>
<dbReference type="SUPFAM" id="SSF55021">
    <property type="entry name" value="ACT-like"/>
    <property type="match status" value="1"/>
</dbReference>
<proteinExistence type="predicted"/>
<feature type="non-terminal residue" evidence="2">
    <location>
        <position position="1"/>
    </location>
</feature>
<evidence type="ECO:0000313" key="2">
    <source>
        <dbReference type="EMBL" id="ETJ40898.1"/>
    </source>
</evidence>
<accession>W1YED6</accession>
<feature type="domain" description="ACT" evidence="1">
    <location>
        <begin position="1"/>
        <end position="65"/>
    </location>
</feature>
<dbReference type="AlphaFoldDB" id="W1YED6"/>
<sequence>QLANVAGVFAEHEVSIDSVRQSAYVGGSRAVVTIVTHRAAVAHLEAAVAGLRSEARVLDVVGIGVQL</sequence>
<evidence type="ECO:0000259" key="1">
    <source>
        <dbReference type="PROSITE" id="PS51671"/>
    </source>
</evidence>
<dbReference type="PROSITE" id="PS51671">
    <property type="entry name" value="ACT"/>
    <property type="match status" value="1"/>
</dbReference>
<reference evidence="2" key="1">
    <citation type="submission" date="2013-12" db="EMBL/GenBank/DDBJ databases">
        <title>A Varibaculum cambriense genome reconstructed from a premature infant gut community with otherwise low bacterial novelty that shifts toward anaerobic metabolism during the third week of life.</title>
        <authorList>
            <person name="Brown C.T."/>
            <person name="Sharon I."/>
            <person name="Thomas B.C."/>
            <person name="Castelle C.J."/>
            <person name="Morowitz M.J."/>
            <person name="Banfield J.F."/>
        </authorList>
    </citation>
    <scope>NUCLEOTIDE SEQUENCE</scope>
</reference>
<dbReference type="EMBL" id="AZMM01005181">
    <property type="protein sequence ID" value="ETJ40898.1"/>
    <property type="molecule type" value="Genomic_DNA"/>
</dbReference>
<organism evidence="2">
    <name type="scientific">human gut metagenome</name>
    <dbReference type="NCBI Taxonomy" id="408170"/>
    <lineage>
        <taxon>unclassified sequences</taxon>
        <taxon>metagenomes</taxon>
        <taxon>organismal metagenomes</taxon>
    </lineage>
</organism>
<feature type="non-terminal residue" evidence="2">
    <location>
        <position position="67"/>
    </location>
</feature>
<comment type="caution">
    <text evidence="2">The sequence shown here is derived from an EMBL/GenBank/DDBJ whole genome shotgun (WGS) entry which is preliminary data.</text>
</comment>
<gene>
    <name evidence="2" type="ORF">Q604_UNBC05181G0001</name>
</gene>